<gene>
    <name evidence="1" type="ORF">FMOSSE_LOCUS5949</name>
</gene>
<dbReference type="Gene3D" id="3.40.50.11350">
    <property type="match status" value="1"/>
</dbReference>
<keyword evidence="2" id="KW-1185">Reference proteome</keyword>
<accession>A0A9N9FKE2</accession>
<dbReference type="EMBL" id="CAJVPP010001197">
    <property type="protein sequence ID" value="CAG8540369.1"/>
    <property type="molecule type" value="Genomic_DNA"/>
</dbReference>
<proteinExistence type="predicted"/>
<evidence type="ECO:0000313" key="2">
    <source>
        <dbReference type="Proteomes" id="UP000789375"/>
    </source>
</evidence>
<organism evidence="1 2">
    <name type="scientific">Funneliformis mosseae</name>
    <name type="common">Endomycorrhizal fungus</name>
    <name type="synonym">Glomus mosseae</name>
    <dbReference type="NCBI Taxonomy" id="27381"/>
    <lineage>
        <taxon>Eukaryota</taxon>
        <taxon>Fungi</taxon>
        <taxon>Fungi incertae sedis</taxon>
        <taxon>Mucoromycota</taxon>
        <taxon>Glomeromycotina</taxon>
        <taxon>Glomeromycetes</taxon>
        <taxon>Glomerales</taxon>
        <taxon>Glomeraceae</taxon>
        <taxon>Funneliformis</taxon>
    </lineage>
</organism>
<dbReference type="AlphaFoldDB" id="A0A9N9FKE2"/>
<comment type="caution">
    <text evidence="1">The sequence shown here is derived from an EMBL/GenBank/DDBJ whole genome shotgun (WGS) entry which is preliminary data.</text>
</comment>
<protein>
    <submittedName>
        <fullName evidence="1">15318_t:CDS:1</fullName>
    </submittedName>
</protein>
<sequence length="395" mass="46462">MIFDGHLLQYSDFQPRLLEIPFSSQDKKGWKNDIVKSEMTNSDIQVNQNTFAYLAIQLNRTLVLTNVGQSQLDSCKKFPFEFYYNVEYLRKKFHRLSIISQEHFENWTREKFKKPNFHYLHFTSSSSSVDEGHNIENMKLNYRSVKRTNCLENFKMNFNSNFTSFEKIIFKSGLLLNSFNGKKLLKSLIKKLEGSNSEILLINNDIQRETFHPITIKYSYSQHIYQEVWKIKMALKSFIAISWNMIDIKDSTILSDCAEKLVYALKDLRENYNLNNVYLSTDYPISSDFASFRHITKDHRRAINLINSTVNMNTWHSFDAFNAIRQEKGNHEEFKGTGIVNILDKLVCIEADYFITAPSECSSKSTNDFIKEIISTRRALYDDDNQRTENIISRW</sequence>
<evidence type="ECO:0000313" key="1">
    <source>
        <dbReference type="EMBL" id="CAG8540369.1"/>
    </source>
</evidence>
<reference evidence="1" key="1">
    <citation type="submission" date="2021-06" db="EMBL/GenBank/DDBJ databases">
        <authorList>
            <person name="Kallberg Y."/>
            <person name="Tangrot J."/>
            <person name="Rosling A."/>
        </authorList>
    </citation>
    <scope>NUCLEOTIDE SEQUENCE</scope>
    <source>
        <strain evidence="1">87-6 pot B 2015</strain>
    </source>
</reference>
<dbReference type="Proteomes" id="UP000789375">
    <property type="component" value="Unassembled WGS sequence"/>
</dbReference>
<name>A0A9N9FKE2_FUNMO</name>